<keyword evidence="3" id="KW-1185">Reference proteome</keyword>
<dbReference type="EMBL" id="HF545616">
    <property type="protein sequence ID" value="CCO05674.1"/>
    <property type="molecule type" value="Genomic_DNA"/>
</dbReference>
<protein>
    <submittedName>
        <fullName evidence="2">Uncharacterized protein</fullName>
    </submittedName>
</protein>
<feature type="transmembrane region" description="Helical" evidence="1">
    <location>
        <begin position="12"/>
        <end position="37"/>
    </location>
</feature>
<evidence type="ECO:0000313" key="3">
    <source>
        <dbReference type="Proteomes" id="UP000027600"/>
    </source>
</evidence>
<keyword evidence="1" id="KW-0812">Transmembrane</keyword>
<accession>A0ABP1WP47</accession>
<proteinExistence type="predicted"/>
<evidence type="ECO:0000256" key="1">
    <source>
        <dbReference type="SAM" id="Phobius"/>
    </source>
</evidence>
<evidence type="ECO:0000313" key="2">
    <source>
        <dbReference type="EMBL" id="CCO05674.1"/>
    </source>
</evidence>
<keyword evidence="1" id="KW-0472">Membrane</keyword>
<sequence length="47" mass="5175">MIFVMAQRNFCNVIVGVGALDSPLFNVVLFIVGAVTLRDGHFTLCIY</sequence>
<name>A0ABP1WP47_9FIRM</name>
<reference evidence="2 3" key="1">
    <citation type="journal article" date="2014" name="Int. J. Syst. Evol. Microbiol.">
        <title>Complete genome of a new Firmicutes species belonging to the dominant human colonic microbiota ('Ruminococcus bicirculans') reveals two chromosomes and a selective capacity to utilize plant glucans.</title>
        <authorList>
            <consortium name="NISC Comparative Sequencing Program"/>
            <person name="Wegmann U."/>
            <person name="Louis P."/>
            <person name="Goesmann A."/>
            <person name="Henrissat B."/>
            <person name="Duncan S.H."/>
            <person name="Flint H.J."/>
        </authorList>
    </citation>
    <scope>NUCLEOTIDE SEQUENCE [LARGE SCALE GENOMIC DNA]</scope>
    <source>
        <strain evidence="2 3">80/3</strain>
    </source>
</reference>
<gene>
    <name evidence="2" type="ORF">RBI_I01976</name>
</gene>
<organism evidence="2 3">
    <name type="scientific">Ruminococcus bicirculans</name>
    <name type="common">ex Wegman et al. 2014</name>
    <dbReference type="NCBI Taxonomy" id="1160721"/>
    <lineage>
        <taxon>Bacteria</taxon>
        <taxon>Bacillati</taxon>
        <taxon>Bacillota</taxon>
        <taxon>Clostridia</taxon>
        <taxon>Eubacteriales</taxon>
        <taxon>Oscillospiraceae</taxon>
        <taxon>Ruminococcus</taxon>
    </lineage>
</organism>
<keyword evidence="1" id="KW-1133">Transmembrane helix</keyword>
<dbReference type="Proteomes" id="UP000027600">
    <property type="component" value="Chromosome I"/>
</dbReference>